<proteinExistence type="predicted"/>
<dbReference type="Proteomes" id="UP000297496">
    <property type="component" value="Unassembled WGS sequence"/>
</dbReference>
<dbReference type="RefSeq" id="WP_135839098.1">
    <property type="nucleotide sequence ID" value="NZ_SRRO01000001.1"/>
</dbReference>
<dbReference type="EMBL" id="SRRO01000001">
    <property type="protein sequence ID" value="TGN64588.1"/>
    <property type="molecule type" value="Genomic_DNA"/>
</dbReference>
<protein>
    <submittedName>
        <fullName evidence="2">Uncharacterized protein</fullName>
    </submittedName>
</protein>
<sequence length="158" mass="16324">MRTHESLLLKPAQGWVVACVMAALFVLMGASSDDVFARHVGVSASAAGTSHAGASADLDRRAASADAPRSIGDVQRSGSGHDAGGEADAAHVLHLVGACLAILVAGALLLHRRGWRPSSVRATAALSPRLVQPASWLACARRGPPRLTPPRFSPVIRT</sequence>
<keyword evidence="1" id="KW-0812">Transmembrane</keyword>
<keyword evidence="1" id="KW-0472">Membrane</keyword>
<keyword evidence="3" id="KW-1185">Reference proteome</keyword>
<organism evidence="2 3">
    <name type="scientific">Nocardioides eburneiflavus</name>
    <dbReference type="NCBI Taxonomy" id="2518372"/>
    <lineage>
        <taxon>Bacteria</taxon>
        <taxon>Bacillati</taxon>
        <taxon>Actinomycetota</taxon>
        <taxon>Actinomycetes</taxon>
        <taxon>Propionibacteriales</taxon>
        <taxon>Nocardioidaceae</taxon>
        <taxon>Nocardioides</taxon>
    </lineage>
</organism>
<evidence type="ECO:0000256" key="1">
    <source>
        <dbReference type="SAM" id="Phobius"/>
    </source>
</evidence>
<feature type="transmembrane region" description="Helical" evidence="1">
    <location>
        <begin position="12"/>
        <end position="30"/>
    </location>
</feature>
<evidence type="ECO:0000313" key="2">
    <source>
        <dbReference type="EMBL" id="TGN64588.1"/>
    </source>
</evidence>
<gene>
    <name evidence="2" type="ORF">EXE59_11900</name>
</gene>
<comment type="caution">
    <text evidence="2">The sequence shown here is derived from an EMBL/GenBank/DDBJ whole genome shotgun (WGS) entry which is preliminary data.</text>
</comment>
<evidence type="ECO:0000313" key="3">
    <source>
        <dbReference type="Proteomes" id="UP000297496"/>
    </source>
</evidence>
<reference evidence="2 3" key="1">
    <citation type="submission" date="2019-04" db="EMBL/GenBank/DDBJ databases">
        <title>Three New Species of Nocardioides, Nocardioides euryhalodurans sp. nov., Nocardioides seonyuensis sp. nov. and Nocardioides eburneoflavus sp. nov. Isolated from Soil.</title>
        <authorList>
            <person name="Roh S.G."/>
            <person name="Lee C."/>
            <person name="Kim M.-K."/>
            <person name="Kim S.B."/>
        </authorList>
    </citation>
    <scope>NUCLEOTIDE SEQUENCE [LARGE SCALE GENOMIC DNA]</scope>
    <source>
        <strain evidence="2 3">MMS17-SY213</strain>
    </source>
</reference>
<name>A0A4Z1CFX7_9ACTN</name>
<feature type="transmembrane region" description="Helical" evidence="1">
    <location>
        <begin position="92"/>
        <end position="111"/>
    </location>
</feature>
<accession>A0A4Z1CFX7</accession>
<keyword evidence="1" id="KW-1133">Transmembrane helix</keyword>
<dbReference type="AlphaFoldDB" id="A0A4Z1CFX7"/>
<dbReference type="OrthoDB" id="3786900at2"/>